<dbReference type="RefSeq" id="WP_190311969.1">
    <property type="nucleotide sequence ID" value="NZ_JACNYL010000001.1"/>
</dbReference>
<evidence type="ECO:0000259" key="6">
    <source>
        <dbReference type="Pfam" id="PF08281"/>
    </source>
</evidence>
<reference evidence="7 8" key="1">
    <citation type="submission" date="2020-08" db="EMBL/GenBank/DDBJ databases">
        <title>Sphingobacterium sp. DN00404 isolated from aquaculture water.</title>
        <authorList>
            <person name="Zhang M."/>
        </authorList>
    </citation>
    <scope>NUCLEOTIDE SEQUENCE [LARGE SCALE GENOMIC DNA]</scope>
    <source>
        <strain evidence="7 8">KCTC 42746</strain>
    </source>
</reference>
<dbReference type="InterPro" id="IPR013249">
    <property type="entry name" value="RNA_pol_sigma70_r4_t2"/>
</dbReference>
<dbReference type="InterPro" id="IPR039425">
    <property type="entry name" value="RNA_pol_sigma-70-like"/>
</dbReference>
<evidence type="ECO:0000259" key="5">
    <source>
        <dbReference type="Pfam" id="PF04542"/>
    </source>
</evidence>
<sequence length="192" mass="22557">MSALPFNDEKNLLHKLQEGDRLAFEIIYHRYKGLLYVHASKHLKDQEEAKDIIHDIFSNLWQNRTALHIQENLTAYLYQAVRNRVINQQLKSQRADEYIDSLQGFIDHVQVDTDHRVREKMLTALIEHEIASLPPKMRMVFELSRKEGLSHKEIAEQLNISEQSVRSHVKGALKILRLRLGILFIFIYFTGI</sequence>
<dbReference type="NCBIfam" id="TIGR02937">
    <property type="entry name" value="sigma70-ECF"/>
    <property type="match status" value="1"/>
</dbReference>
<dbReference type="Pfam" id="PF04542">
    <property type="entry name" value="Sigma70_r2"/>
    <property type="match status" value="1"/>
</dbReference>
<dbReference type="Gene3D" id="1.10.1740.10">
    <property type="match status" value="1"/>
</dbReference>
<dbReference type="PANTHER" id="PTHR43133">
    <property type="entry name" value="RNA POLYMERASE ECF-TYPE SIGMA FACTO"/>
    <property type="match status" value="1"/>
</dbReference>
<keyword evidence="3" id="KW-0731">Sigma factor</keyword>
<dbReference type="InterPro" id="IPR007627">
    <property type="entry name" value="RNA_pol_sigma70_r2"/>
</dbReference>
<dbReference type="InterPro" id="IPR013324">
    <property type="entry name" value="RNA_pol_sigma_r3/r4-like"/>
</dbReference>
<dbReference type="CDD" id="cd06171">
    <property type="entry name" value="Sigma70_r4"/>
    <property type="match status" value="1"/>
</dbReference>
<feature type="domain" description="RNA polymerase sigma factor 70 region 4 type 2" evidence="6">
    <location>
        <begin position="125"/>
        <end position="174"/>
    </location>
</feature>
<name>A0ABR7XMW0_9SPHI</name>
<gene>
    <name evidence="7" type="ORF">H8B21_01185</name>
</gene>
<dbReference type="Pfam" id="PF08281">
    <property type="entry name" value="Sigma70_r4_2"/>
    <property type="match status" value="1"/>
</dbReference>
<evidence type="ECO:0000256" key="1">
    <source>
        <dbReference type="ARBA" id="ARBA00010641"/>
    </source>
</evidence>
<evidence type="ECO:0000256" key="3">
    <source>
        <dbReference type="ARBA" id="ARBA00023082"/>
    </source>
</evidence>
<dbReference type="InterPro" id="IPR036388">
    <property type="entry name" value="WH-like_DNA-bd_sf"/>
</dbReference>
<dbReference type="SUPFAM" id="SSF88946">
    <property type="entry name" value="Sigma2 domain of RNA polymerase sigma factors"/>
    <property type="match status" value="1"/>
</dbReference>
<dbReference type="InterPro" id="IPR014284">
    <property type="entry name" value="RNA_pol_sigma-70_dom"/>
</dbReference>
<protein>
    <submittedName>
        <fullName evidence="7">RNA polymerase sigma-70 factor</fullName>
    </submittedName>
</protein>
<evidence type="ECO:0000313" key="7">
    <source>
        <dbReference type="EMBL" id="MBD1420172.1"/>
    </source>
</evidence>
<evidence type="ECO:0000256" key="4">
    <source>
        <dbReference type="ARBA" id="ARBA00023163"/>
    </source>
</evidence>
<dbReference type="InterPro" id="IPR014327">
    <property type="entry name" value="RNA_pol_sigma70_bacteroid"/>
</dbReference>
<dbReference type="Proteomes" id="UP000651112">
    <property type="component" value="Unassembled WGS sequence"/>
</dbReference>
<evidence type="ECO:0000256" key="2">
    <source>
        <dbReference type="ARBA" id="ARBA00023015"/>
    </source>
</evidence>
<dbReference type="EMBL" id="JACNYL010000001">
    <property type="protein sequence ID" value="MBD1420172.1"/>
    <property type="molecule type" value="Genomic_DNA"/>
</dbReference>
<dbReference type="InterPro" id="IPR013325">
    <property type="entry name" value="RNA_pol_sigma_r2"/>
</dbReference>
<comment type="similarity">
    <text evidence="1">Belongs to the sigma-70 factor family. ECF subfamily.</text>
</comment>
<keyword evidence="4" id="KW-0804">Transcription</keyword>
<comment type="caution">
    <text evidence="7">The sequence shown here is derived from an EMBL/GenBank/DDBJ whole genome shotgun (WGS) entry which is preliminary data.</text>
</comment>
<keyword evidence="2" id="KW-0805">Transcription regulation</keyword>
<accession>A0ABR7XMW0</accession>
<keyword evidence="8" id="KW-1185">Reference proteome</keyword>
<dbReference type="PANTHER" id="PTHR43133:SF46">
    <property type="entry name" value="RNA POLYMERASE SIGMA-70 FACTOR ECF SUBFAMILY"/>
    <property type="match status" value="1"/>
</dbReference>
<proteinExistence type="inferred from homology"/>
<evidence type="ECO:0000313" key="8">
    <source>
        <dbReference type="Proteomes" id="UP000651112"/>
    </source>
</evidence>
<feature type="domain" description="RNA polymerase sigma-70 region 2" evidence="5">
    <location>
        <begin position="27"/>
        <end position="94"/>
    </location>
</feature>
<dbReference type="Gene3D" id="1.10.10.10">
    <property type="entry name" value="Winged helix-like DNA-binding domain superfamily/Winged helix DNA-binding domain"/>
    <property type="match status" value="1"/>
</dbReference>
<dbReference type="NCBIfam" id="TIGR02985">
    <property type="entry name" value="Sig70_bacteroi1"/>
    <property type="match status" value="1"/>
</dbReference>
<dbReference type="SUPFAM" id="SSF88659">
    <property type="entry name" value="Sigma3 and sigma4 domains of RNA polymerase sigma factors"/>
    <property type="match status" value="1"/>
</dbReference>
<organism evidence="7 8">
    <name type="scientific">Sphingobacterium chuzhouense</name>
    <dbReference type="NCBI Taxonomy" id="1742264"/>
    <lineage>
        <taxon>Bacteria</taxon>
        <taxon>Pseudomonadati</taxon>
        <taxon>Bacteroidota</taxon>
        <taxon>Sphingobacteriia</taxon>
        <taxon>Sphingobacteriales</taxon>
        <taxon>Sphingobacteriaceae</taxon>
        <taxon>Sphingobacterium</taxon>
    </lineage>
</organism>